<dbReference type="AlphaFoldDB" id="A0A1V0GS24"/>
<gene>
    <name evidence="1" type="ORF">A6J80_09760</name>
</gene>
<sequence>MKCTSDPAKRAKTLAERGIDLEADGAEVLAGATLTFEDDRFDYGETRLISIGFLRGRMVVMVWTERGDTAHVISMRKANDREQKAYASRF</sequence>
<proteinExistence type="predicted"/>
<dbReference type="RefSeq" id="WP_080621287.1">
    <property type="nucleotide sequence ID" value="NZ_CAUQGX010000024.1"/>
</dbReference>
<accession>A0A1V0GS24</accession>
<dbReference type="Gene3D" id="3.10.450.530">
    <property type="entry name" value="Ribonuclease toxin, BrnT, of type II toxin-antitoxin system"/>
    <property type="match status" value="1"/>
</dbReference>
<dbReference type="STRING" id="147645.A6J80_09760"/>
<reference evidence="1" key="1">
    <citation type="submission" date="2017-12" db="EMBL/GenBank/DDBJ databases">
        <title>FDA dAtabase for Regulatory Grade micrObial Sequences (FDA-ARGOS): Supporting development and validation of Infectious Disease Dx tests.</title>
        <authorList>
            <person name="Campos J."/>
            <person name="Goldberg B."/>
            <person name="Tallon L."/>
            <person name="Sadzewicz L."/>
            <person name="Sengamalay N."/>
            <person name="Ott S."/>
            <person name="Godinez A."/>
            <person name="Nagaraj S."/>
            <person name="Vyas G."/>
            <person name="Aluvathingal J."/>
            <person name="Nadendla S."/>
            <person name="Geyer C."/>
            <person name="Nandy P."/>
            <person name="Hobson J."/>
            <person name="Sichtig H."/>
        </authorList>
    </citation>
    <scope>NUCLEOTIDE SEQUENCE</scope>
    <source>
        <strain evidence="1">FDAARGOS_252</strain>
    </source>
</reference>
<keyword evidence="2" id="KW-1185">Reference proteome</keyword>
<dbReference type="Pfam" id="PF04365">
    <property type="entry name" value="BrnT_toxin"/>
    <property type="match status" value="1"/>
</dbReference>
<dbReference type="InterPro" id="IPR007460">
    <property type="entry name" value="BrnT_toxin"/>
</dbReference>
<organism evidence="1 2">
    <name type="scientific">Paracoccus yeei</name>
    <dbReference type="NCBI Taxonomy" id="147645"/>
    <lineage>
        <taxon>Bacteria</taxon>
        <taxon>Pseudomonadati</taxon>
        <taxon>Pseudomonadota</taxon>
        <taxon>Alphaproteobacteria</taxon>
        <taxon>Rhodobacterales</taxon>
        <taxon>Paracoccaceae</taxon>
        <taxon>Paracoccus</taxon>
    </lineage>
</organism>
<name>A0A1V0GS24_9RHOB</name>
<dbReference type="InterPro" id="IPR038573">
    <property type="entry name" value="BrnT_sf"/>
</dbReference>
<dbReference type="EMBL" id="CP020442">
    <property type="protein sequence ID" value="ARC36633.1"/>
    <property type="molecule type" value="Genomic_DNA"/>
</dbReference>
<protein>
    <submittedName>
        <fullName evidence="1">BrnT family toxin</fullName>
    </submittedName>
</protein>
<dbReference type="KEGG" id="pye:A6J80_09760"/>
<evidence type="ECO:0000313" key="2">
    <source>
        <dbReference type="Proteomes" id="UP000191257"/>
    </source>
</evidence>
<dbReference type="Proteomes" id="UP000191257">
    <property type="component" value="Chromosome"/>
</dbReference>
<evidence type="ECO:0000313" key="1">
    <source>
        <dbReference type="EMBL" id="ARC36633.1"/>
    </source>
</evidence>